<dbReference type="SUPFAM" id="SSF56672">
    <property type="entry name" value="DNA/RNA polymerases"/>
    <property type="match status" value="1"/>
</dbReference>
<evidence type="ECO:0000313" key="2">
    <source>
        <dbReference type="Proteomes" id="UP000886653"/>
    </source>
</evidence>
<dbReference type="OrthoDB" id="2155711at2759"/>
<dbReference type="EMBL" id="MU167802">
    <property type="protein sequence ID" value="KAG0139110.1"/>
    <property type="molecule type" value="Genomic_DNA"/>
</dbReference>
<organism evidence="1 2">
    <name type="scientific">Cronartium quercuum f. sp. fusiforme G11</name>
    <dbReference type="NCBI Taxonomy" id="708437"/>
    <lineage>
        <taxon>Eukaryota</taxon>
        <taxon>Fungi</taxon>
        <taxon>Dikarya</taxon>
        <taxon>Basidiomycota</taxon>
        <taxon>Pucciniomycotina</taxon>
        <taxon>Pucciniomycetes</taxon>
        <taxon>Pucciniales</taxon>
        <taxon>Coleosporiaceae</taxon>
        <taxon>Cronartium</taxon>
    </lineage>
</organism>
<sequence>LQKVFQKHWDHGLFASAAKCAFYQTEVSFLDFNISSTGLCMDPPQLDTILKWPFPTNLAHLPCFLGFTNFYR</sequence>
<proteinExistence type="predicted"/>
<dbReference type="InterPro" id="IPR043502">
    <property type="entry name" value="DNA/RNA_pol_sf"/>
</dbReference>
<evidence type="ECO:0000313" key="1">
    <source>
        <dbReference type="EMBL" id="KAG0139110.1"/>
    </source>
</evidence>
<protein>
    <recommendedName>
        <fullName evidence="3">Reverse transcriptase</fullName>
    </recommendedName>
</protein>
<dbReference type="InterPro" id="IPR051320">
    <property type="entry name" value="Viral_Replic_Matur_Polypro"/>
</dbReference>
<dbReference type="PANTHER" id="PTHR33064:SF37">
    <property type="entry name" value="RIBONUCLEASE H"/>
    <property type="match status" value="1"/>
</dbReference>
<gene>
    <name evidence="1" type="ORF">CROQUDRAFT_27137</name>
</gene>
<comment type="caution">
    <text evidence="1">The sequence shown here is derived from an EMBL/GenBank/DDBJ whole genome shotgun (WGS) entry which is preliminary data.</text>
</comment>
<dbReference type="Proteomes" id="UP000886653">
    <property type="component" value="Unassembled WGS sequence"/>
</dbReference>
<evidence type="ECO:0008006" key="3">
    <source>
        <dbReference type="Google" id="ProtNLM"/>
    </source>
</evidence>
<dbReference type="AlphaFoldDB" id="A0A9P6N4W7"/>
<dbReference type="InterPro" id="IPR043128">
    <property type="entry name" value="Rev_trsase/Diguanyl_cyclase"/>
</dbReference>
<dbReference type="PANTHER" id="PTHR33064">
    <property type="entry name" value="POL PROTEIN"/>
    <property type="match status" value="1"/>
</dbReference>
<reference evidence="1" key="1">
    <citation type="submission" date="2013-11" db="EMBL/GenBank/DDBJ databases">
        <title>Genome sequence of the fusiform rust pathogen reveals effectors for host alternation and coevolution with pine.</title>
        <authorList>
            <consortium name="DOE Joint Genome Institute"/>
            <person name="Smith K."/>
            <person name="Pendleton A."/>
            <person name="Kubisiak T."/>
            <person name="Anderson C."/>
            <person name="Salamov A."/>
            <person name="Aerts A."/>
            <person name="Riley R."/>
            <person name="Clum A."/>
            <person name="Lindquist E."/>
            <person name="Ence D."/>
            <person name="Campbell M."/>
            <person name="Kronenberg Z."/>
            <person name="Feau N."/>
            <person name="Dhillon B."/>
            <person name="Hamelin R."/>
            <person name="Burleigh J."/>
            <person name="Smith J."/>
            <person name="Yandell M."/>
            <person name="Nelson C."/>
            <person name="Grigoriev I."/>
            <person name="Davis J."/>
        </authorList>
    </citation>
    <scope>NUCLEOTIDE SEQUENCE</scope>
    <source>
        <strain evidence="1">G11</strain>
    </source>
</reference>
<keyword evidence="2" id="KW-1185">Reference proteome</keyword>
<feature type="non-terminal residue" evidence="1">
    <location>
        <position position="72"/>
    </location>
</feature>
<feature type="non-terminal residue" evidence="1">
    <location>
        <position position="1"/>
    </location>
</feature>
<name>A0A9P6N4W7_9BASI</name>
<dbReference type="Gene3D" id="3.30.70.270">
    <property type="match status" value="1"/>
</dbReference>
<accession>A0A9P6N4W7</accession>